<evidence type="ECO:0000256" key="1">
    <source>
        <dbReference type="SAM" id="MobiDB-lite"/>
    </source>
</evidence>
<dbReference type="EMBL" id="CACVBM020001331">
    <property type="protein sequence ID" value="CAA7045880.1"/>
    <property type="molecule type" value="Genomic_DNA"/>
</dbReference>
<feature type="compositionally biased region" description="Polar residues" evidence="1">
    <location>
        <begin position="141"/>
        <end position="159"/>
    </location>
</feature>
<protein>
    <submittedName>
        <fullName evidence="3">Uncharacterized protein</fullName>
    </submittedName>
</protein>
<sequence>MVLPLTRPSFMVGLFKDGLVSGKTINKCNIFLEKAQALAAEASASQAAANGNQQQPVEVERLLLKFRRTVYPARAPLRSALYVAQKKKKLIDLYEKLSCEAFSNDHIDSALSSLRLTIAVAGGSVSVISTSRKDRNECPESPTTGEDLSESAESSNIPTTGEGLVPVKGKRDEEETLGSCQSSQPDWIRQYMRRLKEILIK</sequence>
<accession>A0A6D2KTV9</accession>
<organism evidence="3 4">
    <name type="scientific">Microthlaspi erraticum</name>
    <dbReference type="NCBI Taxonomy" id="1685480"/>
    <lineage>
        <taxon>Eukaryota</taxon>
        <taxon>Viridiplantae</taxon>
        <taxon>Streptophyta</taxon>
        <taxon>Embryophyta</taxon>
        <taxon>Tracheophyta</taxon>
        <taxon>Spermatophyta</taxon>
        <taxon>Magnoliopsida</taxon>
        <taxon>eudicotyledons</taxon>
        <taxon>Gunneridae</taxon>
        <taxon>Pentapetalae</taxon>
        <taxon>rosids</taxon>
        <taxon>malvids</taxon>
        <taxon>Brassicales</taxon>
        <taxon>Brassicaceae</taxon>
        <taxon>Coluteocarpeae</taxon>
        <taxon>Microthlaspi</taxon>
    </lineage>
</organism>
<name>A0A6D2KTV9_9BRAS</name>
<reference evidence="3 4" key="1">
    <citation type="submission" date="2020-01" db="EMBL/GenBank/DDBJ databases">
        <authorList>
            <person name="Mishra B."/>
        </authorList>
    </citation>
    <scope>NUCLEOTIDE SEQUENCE [LARGE SCALE GENOMIC DNA]</scope>
</reference>
<evidence type="ECO:0000313" key="3">
    <source>
        <dbReference type="EMBL" id="CAA7051478.1"/>
    </source>
</evidence>
<evidence type="ECO:0000313" key="4">
    <source>
        <dbReference type="Proteomes" id="UP000467841"/>
    </source>
</evidence>
<dbReference type="Proteomes" id="UP000467841">
    <property type="component" value="Unassembled WGS sequence"/>
</dbReference>
<dbReference type="OrthoDB" id="5600252at2759"/>
<dbReference type="AlphaFoldDB" id="A0A6D2KTV9"/>
<keyword evidence="4" id="KW-1185">Reference proteome</keyword>
<evidence type="ECO:0000313" key="2">
    <source>
        <dbReference type="EMBL" id="CAA7045880.1"/>
    </source>
</evidence>
<dbReference type="EMBL" id="CACVBM020001479">
    <property type="protein sequence ID" value="CAA7051478.1"/>
    <property type="molecule type" value="Genomic_DNA"/>
</dbReference>
<feature type="region of interest" description="Disordered" evidence="1">
    <location>
        <begin position="130"/>
        <end position="183"/>
    </location>
</feature>
<gene>
    <name evidence="2" type="ORF">MERR_LOCUS33115</name>
    <name evidence="3" type="ORF">MERR_LOCUS38713</name>
</gene>
<proteinExistence type="predicted"/>